<organism evidence="8 9">
    <name type="scientific">Hyphopichia burtonii NRRL Y-1933</name>
    <dbReference type="NCBI Taxonomy" id="984485"/>
    <lineage>
        <taxon>Eukaryota</taxon>
        <taxon>Fungi</taxon>
        <taxon>Dikarya</taxon>
        <taxon>Ascomycota</taxon>
        <taxon>Saccharomycotina</taxon>
        <taxon>Pichiomycetes</taxon>
        <taxon>Debaryomycetaceae</taxon>
        <taxon>Hyphopichia</taxon>
    </lineage>
</organism>
<evidence type="ECO:0000256" key="5">
    <source>
        <dbReference type="ARBA" id="ARBA00023136"/>
    </source>
</evidence>
<accession>A0A1E4RD29</accession>
<evidence type="ECO:0000259" key="7">
    <source>
        <dbReference type="PROSITE" id="PS50850"/>
    </source>
</evidence>
<dbReference type="SUPFAM" id="SSF103473">
    <property type="entry name" value="MFS general substrate transporter"/>
    <property type="match status" value="1"/>
</dbReference>
<dbReference type="GO" id="GO:0022857">
    <property type="term" value="F:transmembrane transporter activity"/>
    <property type="evidence" value="ECO:0007669"/>
    <property type="project" value="InterPro"/>
</dbReference>
<gene>
    <name evidence="8" type="ORF">HYPBUDRAFT_243992</name>
</gene>
<protein>
    <submittedName>
        <fullName evidence="8">MFS general substrate transporter</fullName>
    </submittedName>
</protein>
<dbReference type="PROSITE" id="PS50850">
    <property type="entry name" value="MFS"/>
    <property type="match status" value="1"/>
</dbReference>
<dbReference type="GeneID" id="30997871"/>
<keyword evidence="3 6" id="KW-0812">Transmembrane</keyword>
<dbReference type="PANTHER" id="PTHR43791">
    <property type="entry name" value="PERMEASE-RELATED"/>
    <property type="match status" value="1"/>
</dbReference>
<dbReference type="GO" id="GO:0016020">
    <property type="term" value="C:membrane"/>
    <property type="evidence" value="ECO:0007669"/>
    <property type="project" value="UniProtKB-SubCell"/>
</dbReference>
<name>A0A1E4RD29_9ASCO</name>
<feature type="transmembrane region" description="Helical" evidence="6">
    <location>
        <begin position="134"/>
        <end position="152"/>
    </location>
</feature>
<feature type="transmembrane region" description="Helical" evidence="6">
    <location>
        <begin position="164"/>
        <end position="184"/>
    </location>
</feature>
<keyword evidence="9" id="KW-1185">Reference proteome</keyword>
<dbReference type="FunFam" id="1.20.1250.20:FF:000068">
    <property type="entry name" value="MFS general substrate transporter"/>
    <property type="match status" value="1"/>
</dbReference>
<proteinExistence type="predicted"/>
<feature type="transmembrane region" description="Helical" evidence="6">
    <location>
        <begin position="413"/>
        <end position="433"/>
    </location>
</feature>
<dbReference type="FunFam" id="1.20.1250.20:FF:000034">
    <property type="entry name" value="MFS general substrate transporter"/>
    <property type="match status" value="1"/>
</dbReference>
<feature type="transmembrane region" description="Helical" evidence="6">
    <location>
        <begin position="323"/>
        <end position="342"/>
    </location>
</feature>
<keyword evidence="2" id="KW-0813">Transport</keyword>
<reference evidence="9" key="1">
    <citation type="submission" date="2016-05" db="EMBL/GenBank/DDBJ databases">
        <title>Comparative genomics of biotechnologically important yeasts.</title>
        <authorList>
            <consortium name="DOE Joint Genome Institute"/>
            <person name="Riley R."/>
            <person name="Haridas S."/>
            <person name="Wolfe K.H."/>
            <person name="Lopes M.R."/>
            <person name="Hittinger C.T."/>
            <person name="Goker M."/>
            <person name="Salamov A."/>
            <person name="Wisecaver J."/>
            <person name="Long T.M."/>
            <person name="Aerts A.L."/>
            <person name="Barry K."/>
            <person name="Choi C."/>
            <person name="Clum A."/>
            <person name="Coughlan A.Y."/>
            <person name="Deshpande S."/>
            <person name="Douglass A.P."/>
            <person name="Hanson S.J."/>
            <person name="Klenk H.-P."/>
            <person name="Labutti K."/>
            <person name="Lapidus A."/>
            <person name="Lindquist E."/>
            <person name="Lipzen A."/>
            <person name="Meier-Kolthoff J.P."/>
            <person name="Ohm R.A."/>
            <person name="Otillar R.P."/>
            <person name="Pangilinan J."/>
            <person name="Peng Y."/>
            <person name="Rokas A."/>
            <person name="Rosa C.A."/>
            <person name="Scheuner C."/>
            <person name="Sibirny A.A."/>
            <person name="Slot J.C."/>
            <person name="Stielow J.B."/>
            <person name="Sun H."/>
            <person name="Kurtzman C.P."/>
            <person name="Blackwell M."/>
            <person name="Grigoriev I.V."/>
            <person name="Jeffries T.W."/>
        </authorList>
    </citation>
    <scope>NUCLEOTIDE SEQUENCE [LARGE SCALE GENOMIC DNA]</scope>
    <source>
        <strain evidence="9">NRRL Y-1933</strain>
    </source>
</reference>
<evidence type="ECO:0000313" key="9">
    <source>
        <dbReference type="Proteomes" id="UP000095085"/>
    </source>
</evidence>
<feature type="transmembrane region" description="Helical" evidence="6">
    <location>
        <begin position="290"/>
        <end position="311"/>
    </location>
</feature>
<dbReference type="Proteomes" id="UP000095085">
    <property type="component" value="Unassembled WGS sequence"/>
</dbReference>
<keyword evidence="4 6" id="KW-1133">Transmembrane helix</keyword>
<evidence type="ECO:0000256" key="2">
    <source>
        <dbReference type="ARBA" id="ARBA00022448"/>
    </source>
</evidence>
<dbReference type="InterPro" id="IPR011701">
    <property type="entry name" value="MFS"/>
</dbReference>
<feature type="transmembrane region" description="Helical" evidence="6">
    <location>
        <begin position="445"/>
        <end position="468"/>
    </location>
</feature>
<evidence type="ECO:0000313" key="8">
    <source>
        <dbReference type="EMBL" id="ODV65152.1"/>
    </source>
</evidence>
<evidence type="ECO:0000256" key="1">
    <source>
        <dbReference type="ARBA" id="ARBA00004141"/>
    </source>
</evidence>
<evidence type="ECO:0000256" key="3">
    <source>
        <dbReference type="ARBA" id="ARBA00022692"/>
    </source>
</evidence>
<dbReference type="Pfam" id="PF07690">
    <property type="entry name" value="MFS_1"/>
    <property type="match status" value="1"/>
</dbReference>
<feature type="transmembrane region" description="Helical" evidence="6">
    <location>
        <begin position="103"/>
        <end position="122"/>
    </location>
</feature>
<dbReference type="Gene3D" id="1.20.1250.20">
    <property type="entry name" value="MFS general substrate transporter like domains"/>
    <property type="match status" value="2"/>
</dbReference>
<dbReference type="STRING" id="984485.A0A1E4RD29"/>
<dbReference type="OrthoDB" id="2985014at2759"/>
<dbReference type="RefSeq" id="XP_020074219.1">
    <property type="nucleotide sequence ID" value="XM_020223322.1"/>
</dbReference>
<evidence type="ECO:0000256" key="4">
    <source>
        <dbReference type="ARBA" id="ARBA00022989"/>
    </source>
</evidence>
<feature type="domain" description="Major facilitator superfamily (MFS) profile" evidence="7">
    <location>
        <begin position="37"/>
        <end position="473"/>
    </location>
</feature>
<dbReference type="InterPro" id="IPR036259">
    <property type="entry name" value="MFS_trans_sf"/>
</dbReference>
<evidence type="ECO:0000256" key="6">
    <source>
        <dbReference type="SAM" id="Phobius"/>
    </source>
</evidence>
<dbReference type="AlphaFoldDB" id="A0A1E4RD29"/>
<comment type="subcellular location">
    <subcellularLocation>
        <location evidence="1">Membrane</location>
        <topology evidence="1">Multi-pass membrane protein</topology>
    </subcellularLocation>
</comment>
<feature type="transmembrane region" description="Helical" evidence="6">
    <location>
        <begin position="196"/>
        <end position="218"/>
    </location>
</feature>
<dbReference type="InterPro" id="IPR020846">
    <property type="entry name" value="MFS_dom"/>
</dbReference>
<keyword evidence="5 6" id="KW-0472">Membrane</keyword>
<dbReference type="EMBL" id="KV454545">
    <property type="protein sequence ID" value="ODV65152.1"/>
    <property type="molecule type" value="Genomic_DNA"/>
</dbReference>
<sequence length="504" mass="55508">MFGKALSISRALALDLTLPDFSDVDEKKLLRKIDFRVLPLFTIIYLISFLDRGNIGAAKIEGLPQDLNLQSQQYNNCLTVFFIFYSCAEIPSNIILKHVKPSLFMVSAMILWGIVMTLTGLVKNYGGLIVCRSLLGILEAPLFPGISFYLSLYYRKNEFLVREAIFVSSASIAGAFSGLLAAAITQMDGIGGIEGWRYIFILEGALTIVVGLLAYLVFPDFPQTAKFLNDREREYVIHRVKNDSNTDGGSLIDKNAVENLNRKAPVGEDHSNKPKYIWAVFKDWQCWASVFMYFALAIPIYGLSLFAPTIINNLGYTATKAQLLTAPVYIAAAIISIVQAYYSGVVGVRAPFIIVNFLFELVGFIICISMSPATHPKSIYAALFIIALGAYPSLPVVIVWLSNNVSGSYKRAVAIAFQIGFGNFGGIVSSNIYRAQDAPRFLLGHGIQILFVSLGIIAATASLIGYSVSNSKNSKKIQAGAYDNYSDEELLEMGDKSPYFVYRL</sequence>
<feature type="transmembrane region" description="Helical" evidence="6">
    <location>
        <begin position="379"/>
        <end position="401"/>
    </location>
</feature>
<dbReference type="PANTHER" id="PTHR43791:SF18">
    <property type="entry name" value="NICOTINIC ACID TRANSPORTER TNA1, PUTATIVE (AFU_ORTHOLOGUE AFUA_3G03820)-RELATED"/>
    <property type="match status" value="1"/>
</dbReference>
<feature type="transmembrane region" description="Helical" evidence="6">
    <location>
        <begin position="354"/>
        <end position="373"/>
    </location>
</feature>